<dbReference type="EMBL" id="CP024789">
    <property type="protein sequence ID" value="AUB43258.1"/>
    <property type="molecule type" value="Genomic_DNA"/>
</dbReference>
<sequence length="47" mass="5386">MEGSSGYVGLRRTHNQLVADIFDDHGQEFIKFRNGKEVLVDTAYKWG</sequence>
<geneLocation type="plasmid" evidence="2">
    <name>pnfsy04</name>
</geneLocation>
<gene>
    <name evidence="1" type="ORF">COO91_09431</name>
</gene>
<protein>
    <submittedName>
        <fullName evidence="1">Uncharacterized protein</fullName>
    </submittedName>
</protein>
<keyword evidence="1" id="KW-0614">Plasmid</keyword>
<dbReference type="KEGG" id="nfl:COO91_09431"/>
<evidence type="ECO:0000313" key="1">
    <source>
        <dbReference type="EMBL" id="AUB43258.1"/>
    </source>
</evidence>
<name>A0A2K8T6B7_9NOSO</name>
<reference evidence="1 2" key="1">
    <citation type="submission" date="2017-11" db="EMBL/GenBank/DDBJ databases">
        <title>Complete genome of a free-living desiccation-tolerant cyanobacterium and its photosynthetic adaptation to extreme terrestrial habitat.</title>
        <authorList>
            <person name="Shang J."/>
        </authorList>
    </citation>
    <scope>NUCLEOTIDE SEQUENCE [LARGE SCALE GENOMIC DNA]</scope>
    <source>
        <strain evidence="1 2">CCNUN1</strain>
        <plasmid evidence="2">pnfsy04</plasmid>
    </source>
</reference>
<organism evidence="1 2">
    <name type="scientific">Nostoc flagelliforme CCNUN1</name>
    <dbReference type="NCBI Taxonomy" id="2038116"/>
    <lineage>
        <taxon>Bacteria</taxon>
        <taxon>Bacillati</taxon>
        <taxon>Cyanobacteriota</taxon>
        <taxon>Cyanophyceae</taxon>
        <taxon>Nostocales</taxon>
        <taxon>Nostocaceae</taxon>
        <taxon>Nostoc</taxon>
    </lineage>
</organism>
<keyword evidence="2" id="KW-1185">Reference proteome</keyword>
<proteinExistence type="predicted"/>
<accession>A0A2K8T6B7</accession>
<dbReference type="Proteomes" id="UP000232003">
    <property type="component" value="Plasmid pNFSY04"/>
</dbReference>
<dbReference type="AlphaFoldDB" id="A0A2K8T6B7"/>
<evidence type="ECO:0000313" key="2">
    <source>
        <dbReference type="Proteomes" id="UP000232003"/>
    </source>
</evidence>